<reference evidence="2 3" key="1">
    <citation type="submission" date="2017-09" db="EMBL/GenBank/DDBJ databases">
        <title>Depth-based differentiation of microbial function through sediment-hosted aquifers and enrichment of novel symbionts in the deep terrestrial subsurface.</title>
        <authorList>
            <person name="Probst A.J."/>
            <person name="Ladd B."/>
            <person name="Jarett J.K."/>
            <person name="Geller-Mcgrath D.E."/>
            <person name="Sieber C.M."/>
            <person name="Emerson J.B."/>
            <person name="Anantharaman K."/>
            <person name="Thomas B.C."/>
            <person name="Malmstrom R."/>
            <person name="Stieglmeier M."/>
            <person name="Klingl A."/>
            <person name="Woyke T."/>
            <person name="Ryan C.M."/>
            <person name="Banfield J.F."/>
        </authorList>
    </citation>
    <scope>NUCLEOTIDE SEQUENCE [LARGE SCALE GENOMIC DNA]</scope>
    <source>
        <strain evidence="2">CG08_land_8_20_14_0_20_40_16</strain>
    </source>
</reference>
<protein>
    <recommendedName>
        <fullName evidence="1">Uracil-DNA glycosylase-like domain-containing protein</fullName>
    </recommendedName>
</protein>
<evidence type="ECO:0000313" key="3">
    <source>
        <dbReference type="Proteomes" id="UP000231542"/>
    </source>
</evidence>
<dbReference type="EMBL" id="PEXU01000042">
    <property type="protein sequence ID" value="PIS42478.1"/>
    <property type="molecule type" value="Genomic_DNA"/>
</dbReference>
<evidence type="ECO:0000259" key="1">
    <source>
        <dbReference type="Pfam" id="PF03167"/>
    </source>
</evidence>
<accession>A0A2H0YVF1</accession>
<dbReference type="Pfam" id="PF03167">
    <property type="entry name" value="UDG"/>
    <property type="match status" value="1"/>
</dbReference>
<evidence type="ECO:0000313" key="2">
    <source>
        <dbReference type="EMBL" id="PIS42478.1"/>
    </source>
</evidence>
<dbReference type="AlphaFoldDB" id="A0A2H0YVF1"/>
<feature type="domain" description="Uracil-DNA glycosylase-like" evidence="1">
    <location>
        <begin position="27"/>
        <end position="198"/>
    </location>
</feature>
<comment type="caution">
    <text evidence="2">The sequence shown here is derived from an EMBL/GenBank/DDBJ whole genome shotgun (WGS) entry which is preliminary data.</text>
</comment>
<gene>
    <name evidence="2" type="ORF">COT24_03480</name>
</gene>
<dbReference type="InterPro" id="IPR005122">
    <property type="entry name" value="Uracil-DNA_glycosylase-like"/>
</dbReference>
<dbReference type="Proteomes" id="UP000231542">
    <property type="component" value="Unassembled WGS sequence"/>
</dbReference>
<proteinExistence type="predicted"/>
<dbReference type="SUPFAM" id="SSF52141">
    <property type="entry name" value="Uracil-DNA glycosylase-like"/>
    <property type="match status" value="1"/>
</dbReference>
<name>A0A2H0YVF1_9BACT</name>
<dbReference type="InterPro" id="IPR036895">
    <property type="entry name" value="Uracil-DNA_glycosylase-like_sf"/>
</dbReference>
<dbReference type="Gene3D" id="3.40.470.10">
    <property type="entry name" value="Uracil-DNA glycosylase-like domain"/>
    <property type="match status" value="1"/>
</dbReference>
<sequence>MKLQKLYKRIDNCKFCKADGNLFQHIHGFGALNPKLMLILINPTYRNLSSHPGNKGARFPFIGVRQFWKVLAEGGLIEKKIAAKLPLRSEWGSRHTELVEKELIRNKLFLTNMVKCCYGHSAYPNSKVIKDQIKKLTEEIRIVNPEKIVAFGGLVYQNLTGKKIKLSEYWKGKKEKNSEIISGLKISVIPCYFPVGRGNPKKAAKILRKILGLQK</sequence>
<organism evidence="2 3">
    <name type="scientific">Candidatus Kerfeldbacteria bacterium CG08_land_8_20_14_0_20_40_16</name>
    <dbReference type="NCBI Taxonomy" id="2014244"/>
    <lineage>
        <taxon>Bacteria</taxon>
        <taxon>Candidatus Kerfeldiibacteriota</taxon>
    </lineage>
</organism>